<dbReference type="GO" id="GO:0008299">
    <property type="term" value="P:isoprenoid biosynthetic process"/>
    <property type="evidence" value="ECO:0007669"/>
    <property type="project" value="InterPro"/>
</dbReference>
<evidence type="ECO:0000313" key="8">
    <source>
        <dbReference type="Proteomes" id="UP001238334"/>
    </source>
</evidence>
<dbReference type="CDD" id="cd00685">
    <property type="entry name" value="Trans_IPPS_HT"/>
    <property type="match status" value="1"/>
</dbReference>
<organism evidence="7 8">
    <name type="scientific">Parasedimentitalea psychrophila</name>
    <dbReference type="NCBI Taxonomy" id="2997337"/>
    <lineage>
        <taxon>Bacteria</taxon>
        <taxon>Pseudomonadati</taxon>
        <taxon>Pseudomonadota</taxon>
        <taxon>Alphaproteobacteria</taxon>
        <taxon>Rhodobacterales</taxon>
        <taxon>Paracoccaceae</taxon>
        <taxon>Parasedimentitalea</taxon>
    </lineage>
</organism>
<evidence type="ECO:0000256" key="1">
    <source>
        <dbReference type="ARBA" id="ARBA00001946"/>
    </source>
</evidence>
<dbReference type="PROSITE" id="PS00723">
    <property type="entry name" value="POLYPRENYL_SYNTHASE_1"/>
    <property type="match status" value="1"/>
</dbReference>
<keyword evidence="8" id="KW-1185">Reference proteome</keyword>
<evidence type="ECO:0000256" key="3">
    <source>
        <dbReference type="ARBA" id="ARBA00022679"/>
    </source>
</evidence>
<comment type="cofactor">
    <cofactor evidence="1">
        <name>Mg(2+)</name>
        <dbReference type="ChEBI" id="CHEBI:18420"/>
    </cofactor>
</comment>
<dbReference type="GO" id="GO:0046872">
    <property type="term" value="F:metal ion binding"/>
    <property type="evidence" value="ECO:0007669"/>
    <property type="project" value="UniProtKB-KW"/>
</dbReference>
<reference evidence="7 8" key="1">
    <citation type="submission" date="2023-06" db="EMBL/GenBank/DDBJ databases">
        <title>Parasedimentitalea psychrophila sp. nov., a psychrophilic bacterium isolated from deep-sea sediment.</title>
        <authorList>
            <person name="Li A."/>
        </authorList>
    </citation>
    <scope>NUCLEOTIDE SEQUENCE [LARGE SCALE GENOMIC DNA]</scope>
    <source>
        <strain evidence="7 8">QS115</strain>
    </source>
</reference>
<dbReference type="SFLD" id="SFLDS00005">
    <property type="entry name" value="Isoprenoid_Synthase_Type_I"/>
    <property type="match status" value="1"/>
</dbReference>
<dbReference type="Proteomes" id="UP001238334">
    <property type="component" value="Chromosome"/>
</dbReference>
<dbReference type="KEGG" id="ppso:QPJ95_13315"/>
<name>A0A9Y2KXN4_9RHOB</name>
<dbReference type="SUPFAM" id="SSF48576">
    <property type="entry name" value="Terpenoid synthases"/>
    <property type="match status" value="1"/>
</dbReference>
<comment type="similarity">
    <text evidence="2 6">Belongs to the FPP/GGPP synthase family.</text>
</comment>
<gene>
    <name evidence="7" type="ORF">QPJ95_13315</name>
</gene>
<dbReference type="Pfam" id="PF00348">
    <property type="entry name" value="polyprenyl_synt"/>
    <property type="match status" value="1"/>
</dbReference>
<dbReference type="PROSITE" id="PS00444">
    <property type="entry name" value="POLYPRENYL_SYNTHASE_2"/>
    <property type="match status" value="1"/>
</dbReference>
<evidence type="ECO:0000256" key="4">
    <source>
        <dbReference type="ARBA" id="ARBA00022723"/>
    </source>
</evidence>
<dbReference type="Gene3D" id="1.10.600.10">
    <property type="entry name" value="Farnesyl Diphosphate Synthase"/>
    <property type="match status" value="1"/>
</dbReference>
<sequence length="355" mass="39694">MAMEQAAAKPDHTAFLNTLQRYGDAARAALLERIPMAEPYAHLYGPMRAYIENSGKGLRPALLIATCKAFGGREEDALPSAAVIELLHNAFLIHDDIEDVSDFRRGRPCLHHEIGVPLAINMGDAMQTMALRLLRGNLSTLSPRTGVRVVAEFDHLLKESMEGQALELGMIRDNTLDIGPADYLRMTLKKTCWYSFIQPCRIGALIARPNDVASGRLQLDDFNAFGFFLGAAFQIQDDVLNLIGSQQKYGKEIGGDIYEGKRTLMLARLAKLADLDERDKLHSFLAKPRAARSETEISWVLNRMQAHDCICYAQRAARNLLEAAQKAFDPLFCDAQPEDRQFISDCMEYMISRDV</sequence>
<dbReference type="PANTHER" id="PTHR12001">
    <property type="entry name" value="GERANYLGERANYL PYROPHOSPHATE SYNTHASE"/>
    <property type="match status" value="1"/>
</dbReference>
<dbReference type="RefSeq" id="WP_270919992.1">
    <property type="nucleotide sequence ID" value="NZ_CP127247.1"/>
</dbReference>
<dbReference type="SFLD" id="SFLDG01017">
    <property type="entry name" value="Polyprenyl_Transferase_Like"/>
    <property type="match status" value="1"/>
</dbReference>
<dbReference type="PANTHER" id="PTHR12001:SF85">
    <property type="entry name" value="SHORT CHAIN ISOPRENYL DIPHOSPHATE SYNTHASE"/>
    <property type="match status" value="1"/>
</dbReference>
<evidence type="ECO:0000313" key="7">
    <source>
        <dbReference type="EMBL" id="WIY23632.1"/>
    </source>
</evidence>
<dbReference type="InterPro" id="IPR008949">
    <property type="entry name" value="Isoprenoid_synthase_dom_sf"/>
</dbReference>
<evidence type="ECO:0000256" key="5">
    <source>
        <dbReference type="ARBA" id="ARBA00022842"/>
    </source>
</evidence>
<evidence type="ECO:0000256" key="6">
    <source>
        <dbReference type="RuleBase" id="RU004466"/>
    </source>
</evidence>
<dbReference type="AlphaFoldDB" id="A0A9Y2KXN4"/>
<keyword evidence="5" id="KW-0460">Magnesium</keyword>
<accession>A0A9Y2KXN4</accession>
<evidence type="ECO:0000256" key="2">
    <source>
        <dbReference type="ARBA" id="ARBA00006706"/>
    </source>
</evidence>
<keyword evidence="4" id="KW-0479">Metal-binding</keyword>
<dbReference type="InterPro" id="IPR000092">
    <property type="entry name" value="Polyprenyl_synt"/>
</dbReference>
<keyword evidence="3 6" id="KW-0808">Transferase</keyword>
<protein>
    <submittedName>
        <fullName evidence="7">Polyprenyl synthetase family protein</fullName>
    </submittedName>
</protein>
<dbReference type="GO" id="GO:0004659">
    <property type="term" value="F:prenyltransferase activity"/>
    <property type="evidence" value="ECO:0007669"/>
    <property type="project" value="InterPro"/>
</dbReference>
<dbReference type="EMBL" id="CP127247">
    <property type="protein sequence ID" value="WIY23632.1"/>
    <property type="molecule type" value="Genomic_DNA"/>
</dbReference>
<dbReference type="InterPro" id="IPR033749">
    <property type="entry name" value="Polyprenyl_synt_CS"/>
</dbReference>
<proteinExistence type="inferred from homology"/>